<comment type="subunit">
    <text evidence="6">Homodimer.</text>
</comment>
<gene>
    <name evidence="6 11" type="primary">gpmA</name>
    <name evidence="11" type="ORF">GCM10007205_22340</name>
</gene>
<dbReference type="EMBL" id="BMCG01000004">
    <property type="protein sequence ID" value="GGC12948.1"/>
    <property type="molecule type" value="Genomic_DNA"/>
</dbReference>
<name>A0A8J2UP91_9BURK</name>
<dbReference type="EC" id="5.4.2.11" evidence="6 10"/>
<feature type="binding site" evidence="6 8">
    <location>
        <begin position="114"/>
        <end position="115"/>
    </location>
    <ligand>
        <name>substrate</name>
    </ligand>
</feature>
<evidence type="ECO:0000256" key="9">
    <source>
        <dbReference type="PIRSR" id="PIRSR613078-3"/>
    </source>
</evidence>
<dbReference type="UniPathway" id="UPA00109">
    <property type="reaction ID" value="UER00186"/>
</dbReference>
<reference evidence="11" key="1">
    <citation type="journal article" date="2014" name="Int. J. Syst. Evol. Microbiol.">
        <title>Complete genome sequence of Corynebacterium casei LMG S-19264T (=DSM 44701T), isolated from a smear-ripened cheese.</title>
        <authorList>
            <consortium name="US DOE Joint Genome Institute (JGI-PGF)"/>
            <person name="Walter F."/>
            <person name="Albersmeier A."/>
            <person name="Kalinowski J."/>
            <person name="Ruckert C."/>
        </authorList>
    </citation>
    <scope>NUCLEOTIDE SEQUENCE</scope>
    <source>
        <strain evidence="11">CCM 7086</strain>
    </source>
</reference>
<feature type="binding site" evidence="6 8">
    <location>
        <position position="60"/>
    </location>
    <ligand>
        <name>substrate</name>
    </ligand>
</feature>
<evidence type="ECO:0000256" key="7">
    <source>
        <dbReference type="PIRSR" id="PIRSR613078-1"/>
    </source>
</evidence>
<dbReference type="RefSeq" id="WP_188396332.1">
    <property type="nucleotide sequence ID" value="NZ_BMCG01000004.1"/>
</dbReference>
<feature type="binding site" evidence="6 8">
    <location>
        <begin position="8"/>
        <end position="15"/>
    </location>
    <ligand>
        <name>substrate</name>
    </ligand>
</feature>
<dbReference type="SUPFAM" id="SSF53254">
    <property type="entry name" value="Phosphoglycerate mutase-like"/>
    <property type="match status" value="1"/>
</dbReference>
<dbReference type="HAMAP" id="MF_01039">
    <property type="entry name" value="PGAM_GpmA"/>
    <property type="match status" value="1"/>
</dbReference>
<feature type="binding site" evidence="6 8">
    <location>
        <begin position="183"/>
        <end position="184"/>
    </location>
    <ligand>
        <name>substrate</name>
    </ligand>
</feature>
<dbReference type="InterPro" id="IPR013078">
    <property type="entry name" value="His_Pase_superF_clade-1"/>
</dbReference>
<dbReference type="NCBIfam" id="TIGR01258">
    <property type="entry name" value="pgm_1"/>
    <property type="match status" value="1"/>
</dbReference>
<organism evidence="11 12">
    <name type="scientific">Oxalicibacterium flavum</name>
    <dbReference type="NCBI Taxonomy" id="179467"/>
    <lineage>
        <taxon>Bacteria</taxon>
        <taxon>Pseudomonadati</taxon>
        <taxon>Pseudomonadota</taxon>
        <taxon>Betaproteobacteria</taxon>
        <taxon>Burkholderiales</taxon>
        <taxon>Oxalobacteraceae</taxon>
        <taxon>Oxalicibacterium</taxon>
    </lineage>
</organism>
<evidence type="ECO:0000313" key="12">
    <source>
        <dbReference type="Proteomes" id="UP000620266"/>
    </source>
</evidence>
<dbReference type="PANTHER" id="PTHR11931">
    <property type="entry name" value="PHOSPHOGLYCERATE MUTASE"/>
    <property type="match status" value="1"/>
</dbReference>
<keyword evidence="4 6" id="KW-0324">Glycolysis</keyword>
<feature type="site" description="Transition state stabilizer" evidence="6 9">
    <location>
        <position position="182"/>
    </location>
</feature>
<dbReference type="InterPro" id="IPR001345">
    <property type="entry name" value="PG/BPGM_mutase_AS"/>
</dbReference>
<keyword evidence="12" id="KW-1185">Reference proteome</keyword>
<evidence type="ECO:0000256" key="6">
    <source>
        <dbReference type="HAMAP-Rule" id="MF_01039"/>
    </source>
</evidence>
<keyword evidence="3 6" id="KW-0312">Gluconeogenesis</keyword>
<dbReference type="InterPro" id="IPR005952">
    <property type="entry name" value="Phosphogly_mut1"/>
</dbReference>
<evidence type="ECO:0000256" key="5">
    <source>
        <dbReference type="ARBA" id="ARBA00023235"/>
    </source>
</evidence>
<dbReference type="FunFam" id="3.40.50.1240:FF:000003">
    <property type="entry name" value="2,3-bisphosphoglycerate-dependent phosphoglycerate mutase"/>
    <property type="match status" value="1"/>
</dbReference>
<evidence type="ECO:0000256" key="10">
    <source>
        <dbReference type="RuleBase" id="RU004512"/>
    </source>
</evidence>
<dbReference type="AlphaFoldDB" id="A0A8J2UP91"/>
<feature type="active site" description="Proton donor/acceptor" evidence="6 7">
    <location>
        <position position="87"/>
    </location>
</feature>
<comment type="similarity">
    <text evidence="2 6">Belongs to the phosphoglycerate mutase family. BPG-dependent PGAM subfamily.</text>
</comment>
<dbReference type="Gene3D" id="3.40.50.1240">
    <property type="entry name" value="Phosphoglycerate mutase-like"/>
    <property type="match status" value="1"/>
</dbReference>
<comment type="caution">
    <text evidence="11">The sequence shown here is derived from an EMBL/GenBank/DDBJ whole genome shotgun (WGS) entry which is preliminary data.</text>
</comment>
<evidence type="ECO:0000256" key="8">
    <source>
        <dbReference type="PIRSR" id="PIRSR613078-2"/>
    </source>
</evidence>
<accession>A0A8J2UP91</accession>
<dbReference type="NCBIfam" id="NF010713">
    <property type="entry name" value="PRK14115.1"/>
    <property type="match status" value="1"/>
</dbReference>
<evidence type="ECO:0000256" key="4">
    <source>
        <dbReference type="ARBA" id="ARBA00023152"/>
    </source>
</evidence>
<dbReference type="Proteomes" id="UP000620266">
    <property type="component" value="Unassembled WGS sequence"/>
</dbReference>
<dbReference type="InterPro" id="IPR029033">
    <property type="entry name" value="His_PPase_superfam"/>
</dbReference>
<protein>
    <recommendedName>
        <fullName evidence="6 10">2,3-bisphosphoglycerate-dependent phosphoglycerate mutase</fullName>
        <shortName evidence="6">BPG-dependent PGAM</shortName>
        <shortName evidence="6">PGAM</shortName>
        <shortName evidence="6">Phosphoglyceromutase</shortName>
        <shortName evidence="6">dPGM</shortName>
        <ecNumber evidence="6 10">5.4.2.11</ecNumber>
    </recommendedName>
</protein>
<dbReference type="PIRSF" id="PIRSF000709">
    <property type="entry name" value="6PFK_2-Ptase"/>
    <property type="match status" value="1"/>
</dbReference>
<proteinExistence type="inferred from homology"/>
<comment type="caution">
    <text evidence="6">Lacks conserved residue(s) required for the propagation of feature annotation.</text>
</comment>
<sequence>MGNLVIVRHGESQWNSQNRFTGWTDIDMTEKGVQQARCAGRALAQAGYRFDLAFTSVLRRTIRSQWLILDEMDLMFIPTVSHWRLNERHYGALTGHTRAEIIERFGEEQVWQWRRGYASRPPLMADDDARAPVRESRYRAVDPALLPLGESLEDTVARVRVFWHEAIEPVLRQDRDVLICTHGNSQRALVRLLEPAMADEEVARFDVPNGVPLVYRLNSDLAVLDRHSLQIPEATVSALL</sequence>
<evidence type="ECO:0000256" key="3">
    <source>
        <dbReference type="ARBA" id="ARBA00022432"/>
    </source>
</evidence>
<keyword evidence="5 6" id="KW-0413">Isomerase</keyword>
<feature type="active site" description="Tele-phosphohistidine intermediate" evidence="6 7">
    <location>
        <position position="9"/>
    </location>
</feature>
<dbReference type="GO" id="GO:0006096">
    <property type="term" value="P:glycolytic process"/>
    <property type="evidence" value="ECO:0007669"/>
    <property type="project" value="UniProtKB-UniRule"/>
</dbReference>
<evidence type="ECO:0000256" key="2">
    <source>
        <dbReference type="ARBA" id="ARBA00006717"/>
    </source>
</evidence>
<comment type="catalytic activity">
    <reaction evidence="1 6 10">
        <text>(2R)-2-phosphoglycerate = (2R)-3-phosphoglycerate</text>
        <dbReference type="Rhea" id="RHEA:15901"/>
        <dbReference type="ChEBI" id="CHEBI:58272"/>
        <dbReference type="ChEBI" id="CHEBI:58289"/>
        <dbReference type="EC" id="5.4.2.11"/>
    </reaction>
</comment>
<feature type="binding site" evidence="6 8">
    <location>
        <begin position="87"/>
        <end position="90"/>
    </location>
    <ligand>
        <name>substrate</name>
    </ligand>
</feature>
<dbReference type="SMART" id="SM00855">
    <property type="entry name" value="PGAM"/>
    <property type="match status" value="1"/>
</dbReference>
<feature type="binding site" evidence="6 8">
    <location>
        <begin position="21"/>
        <end position="22"/>
    </location>
    <ligand>
        <name>substrate</name>
    </ligand>
</feature>
<dbReference type="CDD" id="cd07067">
    <property type="entry name" value="HP_PGM_like"/>
    <property type="match status" value="1"/>
</dbReference>
<dbReference type="GO" id="GO:0004619">
    <property type="term" value="F:phosphoglycerate mutase activity"/>
    <property type="evidence" value="ECO:0007669"/>
    <property type="project" value="UniProtKB-UniRule"/>
</dbReference>
<evidence type="ECO:0000256" key="1">
    <source>
        <dbReference type="ARBA" id="ARBA00000380"/>
    </source>
</evidence>
<comment type="function">
    <text evidence="6 10">Catalyzes the interconversion of 2-phosphoglycerate and 3-phosphoglycerate.</text>
</comment>
<dbReference type="GO" id="GO:0006094">
    <property type="term" value="P:gluconeogenesis"/>
    <property type="evidence" value="ECO:0007669"/>
    <property type="project" value="UniProtKB-UniRule"/>
</dbReference>
<evidence type="ECO:0000313" key="11">
    <source>
        <dbReference type="EMBL" id="GGC12948.1"/>
    </source>
</evidence>
<comment type="pathway">
    <text evidence="6 10">Carbohydrate degradation; glycolysis; pyruvate from D-glyceraldehyde 3-phosphate: step 3/5.</text>
</comment>
<dbReference type="Pfam" id="PF00300">
    <property type="entry name" value="His_Phos_1"/>
    <property type="match status" value="1"/>
</dbReference>
<reference evidence="11" key="2">
    <citation type="submission" date="2020-09" db="EMBL/GenBank/DDBJ databases">
        <authorList>
            <person name="Sun Q."/>
            <person name="Sedlacek I."/>
        </authorList>
    </citation>
    <scope>NUCLEOTIDE SEQUENCE</scope>
    <source>
        <strain evidence="11">CCM 7086</strain>
    </source>
</reference>
<dbReference type="PROSITE" id="PS00175">
    <property type="entry name" value="PG_MUTASE"/>
    <property type="match status" value="1"/>
</dbReference>